<sequence length="476" mass="55881">MTRTFLQKIFRTHLTKEDEEDFDEIFKTWMHEAAKYLVLFILMTFLLASDHMYLSALDDFLQETVFYYHFFEKKTVENRVLEKIFDGESSDIKSFSAFESWFRGVFKENILIGEFSTLLINKPRLTRRFANGSVAKTILESEGNFGIQEFGEINDIDFHWQSDAATFISVGNIHFHLSESTGGASLLLQTYRFDEITISSVLIVALLSLLALFLLFEKFYEAYIVGEREFFNDANRTCCFLNIVLLFFVALNLLSILGTCVPKRYEEQQCYVIDSFKRKALPHEILLACSLFTAFDGTRFFIDKNANLEIKEESKEFFISNYFKYVVEKILARFDMGSDAAEEEIKRCFDAMKESKQVDFLKLQEELKEEAQGKQDKLDEVMDLFVVNALEHEIARLKYQQAVREEVDKLRPYFLTTKKFVHFLKRIERIEQLIFSVSENLEYVEQNLQQLAEPKERKVIRRRKVKNPDPTSSEPN</sequence>
<keyword evidence="1" id="KW-0472">Membrane</keyword>
<keyword evidence="1" id="KW-1133">Transmembrane helix</keyword>
<protein>
    <submittedName>
        <fullName evidence="2">Oidioi.mRNA.OKI2018_I69.chr2.g5376.t1.cds</fullName>
    </submittedName>
</protein>
<keyword evidence="3" id="KW-1185">Reference proteome</keyword>
<gene>
    <name evidence="2" type="ORF">OKIOD_LOCUS14141</name>
</gene>
<evidence type="ECO:0000313" key="2">
    <source>
        <dbReference type="EMBL" id="CAG5111040.1"/>
    </source>
</evidence>
<feature type="transmembrane region" description="Helical" evidence="1">
    <location>
        <begin position="36"/>
        <end position="54"/>
    </location>
</feature>
<dbReference type="Proteomes" id="UP001158576">
    <property type="component" value="Chromosome 2"/>
</dbReference>
<organism evidence="2 3">
    <name type="scientific">Oikopleura dioica</name>
    <name type="common">Tunicate</name>
    <dbReference type="NCBI Taxonomy" id="34765"/>
    <lineage>
        <taxon>Eukaryota</taxon>
        <taxon>Metazoa</taxon>
        <taxon>Chordata</taxon>
        <taxon>Tunicata</taxon>
        <taxon>Appendicularia</taxon>
        <taxon>Copelata</taxon>
        <taxon>Oikopleuridae</taxon>
        <taxon>Oikopleura</taxon>
    </lineage>
</organism>
<evidence type="ECO:0000313" key="3">
    <source>
        <dbReference type="Proteomes" id="UP001158576"/>
    </source>
</evidence>
<dbReference type="EMBL" id="OU015567">
    <property type="protein sequence ID" value="CAG5111040.1"/>
    <property type="molecule type" value="Genomic_DNA"/>
</dbReference>
<keyword evidence="1" id="KW-0812">Transmembrane</keyword>
<proteinExistence type="predicted"/>
<name>A0ABN7T043_OIKDI</name>
<feature type="transmembrane region" description="Helical" evidence="1">
    <location>
        <begin position="237"/>
        <end position="258"/>
    </location>
</feature>
<evidence type="ECO:0000256" key="1">
    <source>
        <dbReference type="SAM" id="Phobius"/>
    </source>
</evidence>
<feature type="transmembrane region" description="Helical" evidence="1">
    <location>
        <begin position="196"/>
        <end position="216"/>
    </location>
</feature>
<reference evidence="2 3" key="1">
    <citation type="submission" date="2021-04" db="EMBL/GenBank/DDBJ databases">
        <authorList>
            <person name="Bliznina A."/>
        </authorList>
    </citation>
    <scope>NUCLEOTIDE SEQUENCE [LARGE SCALE GENOMIC DNA]</scope>
</reference>
<accession>A0ABN7T043</accession>